<dbReference type="Gene3D" id="3.40.1800.20">
    <property type="match status" value="1"/>
</dbReference>
<comment type="caution">
    <text evidence="12">The sequence shown here is derived from an EMBL/GenBank/DDBJ whole genome shotgun (WGS) entry which is preliminary data.</text>
</comment>
<dbReference type="PANTHER" id="PTHR24376:SF216">
    <property type="entry name" value="ZINC FINGER PROTEIN 420-LIKE"/>
    <property type="match status" value="1"/>
</dbReference>
<dbReference type="Pfam" id="PF07776">
    <property type="entry name" value="zf-AD"/>
    <property type="match status" value="1"/>
</dbReference>
<evidence type="ECO:0000256" key="2">
    <source>
        <dbReference type="ARBA" id="ARBA00022723"/>
    </source>
</evidence>
<sequence>MEDDSAVAAAAAEALPDGKQSLDFEKICRLCCEERFRMRTILATEGDYALGKIFSELLRIEVYPDDGLPQKVCKECARNIVKMFEAVEYYRANDMSLRKHLVGTVEIKEEEEEVDMDSPNVIQQLKIEMLSEPSAAPVKSEYRERQQRQTLEQDYEDDPTWEFGDSLYPGNEDDDDRQSSSSSSSSSSDSSDGSVDGDTSDSDASEEIKPKKRGRPRGKTNRGRPRGSGGKRGRRKTKVDNPSRPRKNDHKCYICGSEPLGSAEALVAHLNEHTSEVPYTCPICVMQTIVITSVNTLNIHKRMHLNPYKCDHCDRRYSDRNAVDLHMQMQHTGANDPCPSPCSYCGKICPTRLSLRYHERSHQTAVACEICGRLFAEKHKLKQHIRRKHEKIREHECHLCHKNFSSLDSVHTHIRTMHSNNEYKCEYCSRTYTSELSLRYHKKKHENDQNYQATQKWTQYYTVLEPEPGAKEGAQRMKRCNICGAVVQQIGTHLSNIHFPKEFRCTLCDAVFKRKETYESHVMEHEHGKAFKCPICGKEFSSRKLLICHLKTKQHRDHPLAQSLDWLYTKRERVPKHLQQPPIQPLPQHVVKRETTIVTGVEQTVYTTPTTPTVQVMERGGPAAGGGGGSVPDGHVQGRRKRGARVPVRCGGNPHAGRAQSGNGRTGADEERQRDGVAFVGNFFDLTRLGGECVSIKVTYI</sequence>
<evidence type="ECO:0000256" key="5">
    <source>
        <dbReference type="ARBA" id="ARBA00022833"/>
    </source>
</evidence>
<evidence type="ECO:0000256" key="7">
    <source>
        <dbReference type="PROSITE-ProRule" id="PRU00042"/>
    </source>
</evidence>
<proteinExistence type="predicted"/>
<dbReference type="GO" id="GO:0005634">
    <property type="term" value="C:nucleus"/>
    <property type="evidence" value="ECO:0007669"/>
    <property type="project" value="UniProtKB-SubCell"/>
</dbReference>
<feature type="domain" description="C2H2-type" evidence="10">
    <location>
        <begin position="308"/>
        <end position="336"/>
    </location>
</feature>
<evidence type="ECO:0000256" key="9">
    <source>
        <dbReference type="SAM" id="MobiDB-lite"/>
    </source>
</evidence>
<dbReference type="Proteomes" id="UP001562425">
    <property type="component" value="Unassembled WGS sequence"/>
</dbReference>
<dbReference type="PROSITE" id="PS50157">
    <property type="entry name" value="ZINC_FINGER_C2H2_2"/>
    <property type="match status" value="6"/>
</dbReference>
<accession>A0ABD1CM62</accession>
<dbReference type="Gene3D" id="3.30.160.60">
    <property type="entry name" value="Classic Zinc Finger"/>
    <property type="match status" value="5"/>
</dbReference>
<feature type="domain" description="C2H2-type" evidence="10">
    <location>
        <begin position="366"/>
        <end position="394"/>
    </location>
</feature>
<dbReference type="EMBL" id="JBEHCU010010961">
    <property type="protein sequence ID" value="KAL1377446.1"/>
    <property type="molecule type" value="Genomic_DNA"/>
</dbReference>
<dbReference type="SMART" id="SM00355">
    <property type="entry name" value="ZnF_C2H2"/>
    <property type="match status" value="10"/>
</dbReference>
<feature type="binding site" evidence="8">
    <location>
        <position position="76"/>
    </location>
    <ligand>
        <name>Zn(2+)</name>
        <dbReference type="ChEBI" id="CHEBI:29105"/>
    </ligand>
</feature>
<dbReference type="GO" id="GO:0008270">
    <property type="term" value="F:zinc ion binding"/>
    <property type="evidence" value="ECO:0007669"/>
    <property type="project" value="UniProtKB-UniRule"/>
</dbReference>
<dbReference type="PROSITE" id="PS51915">
    <property type="entry name" value="ZAD"/>
    <property type="match status" value="1"/>
</dbReference>
<dbReference type="InterPro" id="IPR012934">
    <property type="entry name" value="Znf_AD"/>
</dbReference>
<dbReference type="Pfam" id="PF13894">
    <property type="entry name" value="zf-C2H2_4"/>
    <property type="match status" value="1"/>
</dbReference>
<feature type="compositionally biased region" description="Basic residues" evidence="9">
    <location>
        <begin position="210"/>
        <end position="237"/>
    </location>
</feature>
<feature type="domain" description="ZAD" evidence="11">
    <location>
        <begin position="26"/>
        <end position="100"/>
    </location>
</feature>
<evidence type="ECO:0000256" key="6">
    <source>
        <dbReference type="ARBA" id="ARBA00023242"/>
    </source>
</evidence>
<dbReference type="SUPFAM" id="SSF57716">
    <property type="entry name" value="Glucocorticoid receptor-like (DNA-binding domain)"/>
    <property type="match status" value="1"/>
</dbReference>
<keyword evidence="6" id="KW-0539">Nucleus</keyword>
<feature type="binding site" evidence="8">
    <location>
        <position position="31"/>
    </location>
    <ligand>
        <name>Zn(2+)</name>
        <dbReference type="ChEBI" id="CHEBI:29105"/>
    </ligand>
</feature>
<dbReference type="InterPro" id="IPR013087">
    <property type="entry name" value="Znf_C2H2_type"/>
</dbReference>
<feature type="domain" description="C2H2-type" evidence="10">
    <location>
        <begin position="395"/>
        <end position="423"/>
    </location>
</feature>
<feature type="region of interest" description="Disordered" evidence="9">
    <location>
        <begin position="621"/>
        <end position="673"/>
    </location>
</feature>
<feature type="binding site" evidence="8">
    <location>
        <position position="28"/>
    </location>
    <ligand>
        <name>Zn(2+)</name>
        <dbReference type="ChEBI" id="CHEBI:29105"/>
    </ligand>
</feature>
<reference evidence="12 13" key="1">
    <citation type="submission" date="2024-05" db="EMBL/GenBank/DDBJ databases">
        <title>Culex pipiens pipiens assembly and annotation.</title>
        <authorList>
            <person name="Alout H."/>
            <person name="Durand T."/>
        </authorList>
    </citation>
    <scope>NUCLEOTIDE SEQUENCE [LARGE SCALE GENOMIC DNA]</scope>
    <source>
        <strain evidence="12">HA-2024</strain>
        <tissue evidence="12">Whole body</tissue>
    </source>
</reference>
<dbReference type="SUPFAM" id="SSF57667">
    <property type="entry name" value="beta-beta-alpha zinc fingers"/>
    <property type="match status" value="5"/>
</dbReference>
<keyword evidence="2 8" id="KW-0479">Metal-binding</keyword>
<evidence type="ECO:0000313" key="13">
    <source>
        <dbReference type="Proteomes" id="UP001562425"/>
    </source>
</evidence>
<protein>
    <submittedName>
        <fullName evidence="12">Uncharacterized protein</fullName>
    </submittedName>
</protein>
<feature type="region of interest" description="Disordered" evidence="9">
    <location>
        <begin position="132"/>
        <end position="251"/>
    </location>
</feature>
<evidence type="ECO:0000259" key="11">
    <source>
        <dbReference type="PROSITE" id="PS51915"/>
    </source>
</evidence>
<dbReference type="PROSITE" id="PS00028">
    <property type="entry name" value="ZINC_FINGER_C2H2_1"/>
    <property type="match status" value="6"/>
</dbReference>
<evidence type="ECO:0000256" key="1">
    <source>
        <dbReference type="ARBA" id="ARBA00004123"/>
    </source>
</evidence>
<keyword evidence="5 8" id="KW-0862">Zinc</keyword>
<dbReference type="AlphaFoldDB" id="A0ABD1CM62"/>
<feature type="domain" description="C2H2-type" evidence="10">
    <location>
        <begin position="503"/>
        <end position="530"/>
    </location>
</feature>
<keyword evidence="4 7" id="KW-0863">Zinc-finger</keyword>
<feature type="domain" description="C2H2-type" evidence="10">
    <location>
        <begin position="423"/>
        <end position="450"/>
    </location>
</feature>
<keyword evidence="13" id="KW-1185">Reference proteome</keyword>
<dbReference type="Pfam" id="PF00096">
    <property type="entry name" value="zf-C2H2"/>
    <property type="match status" value="2"/>
</dbReference>
<dbReference type="InterPro" id="IPR036236">
    <property type="entry name" value="Znf_C2H2_sf"/>
</dbReference>
<feature type="compositionally biased region" description="Low complexity" evidence="9">
    <location>
        <begin position="179"/>
        <end position="197"/>
    </location>
</feature>
<feature type="domain" description="C2H2-type" evidence="10">
    <location>
        <begin position="531"/>
        <end position="559"/>
    </location>
</feature>
<evidence type="ECO:0000256" key="4">
    <source>
        <dbReference type="ARBA" id="ARBA00022771"/>
    </source>
</evidence>
<evidence type="ECO:0000259" key="10">
    <source>
        <dbReference type="PROSITE" id="PS50157"/>
    </source>
</evidence>
<feature type="binding site" evidence="8">
    <location>
        <position position="73"/>
    </location>
    <ligand>
        <name>Zn(2+)</name>
        <dbReference type="ChEBI" id="CHEBI:29105"/>
    </ligand>
</feature>
<feature type="compositionally biased region" description="Gly residues" evidence="9">
    <location>
        <begin position="622"/>
        <end position="631"/>
    </location>
</feature>
<name>A0ABD1CM62_CULPP</name>
<dbReference type="PANTHER" id="PTHR24376">
    <property type="entry name" value="ZINC FINGER PROTEIN"/>
    <property type="match status" value="1"/>
</dbReference>
<evidence type="ECO:0000256" key="3">
    <source>
        <dbReference type="ARBA" id="ARBA00022737"/>
    </source>
</evidence>
<evidence type="ECO:0000256" key="8">
    <source>
        <dbReference type="PROSITE-ProRule" id="PRU01263"/>
    </source>
</evidence>
<gene>
    <name evidence="12" type="ORF">pipiens_016254</name>
</gene>
<evidence type="ECO:0000313" key="12">
    <source>
        <dbReference type="EMBL" id="KAL1377446.1"/>
    </source>
</evidence>
<keyword evidence="3" id="KW-0677">Repeat</keyword>
<comment type="subcellular location">
    <subcellularLocation>
        <location evidence="1">Nucleus</location>
    </subcellularLocation>
</comment>
<organism evidence="12 13">
    <name type="scientific">Culex pipiens pipiens</name>
    <name type="common">Northern house mosquito</name>
    <dbReference type="NCBI Taxonomy" id="38569"/>
    <lineage>
        <taxon>Eukaryota</taxon>
        <taxon>Metazoa</taxon>
        <taxon>Ecdysozoa</taxon>
        <taxon>Arthropoda</taxon>
        <taxon>Hexapoda</taxon>
        <taxon>Insecta</taxon>
        <taxon>Pterygota</taxon>
        <taxon>Neoptera</taxon>
        <taxon>Endopterygota</taxon>
        <taxon>Diptera</taxon>
        <taxon>Nematocera</taxon>
        <taxon>Culicoidea</taxon>
        <taxon>Culicidae</taxon>
        <taxon>Culicinae</taxon>
        <taxon>Culicini</taxon>
        <taxon>Culex</taxon>
        <taxon>Culex</taxon>
    </lineage>
</organism>